<dbReference type="Gene3D" id="1.10.10.60">
    <property type="entry name" value="Homeodomain-like"/>
    <property type="match status" value="1"/>
</dbReference>
<dbReference type="EMBL" id="JBHUMM010000007">
    <property type="protein sequence ID" value="MFD2670879.1"/>
    <property type="molecule type" value="Genomic_DNA"/>
</dbReference>
<dbReference type="Proteomes" id="UP001597497">
    <property type="component" value="Unassembled WGS sequence"/>
</dbReference>
<dbReference type="PANTHER" id="PTHR43479:SF11">
    <property type="entry name" value="ACREF_ENVCD OPERON REPRESSOR-RELATED"/>
    <property type="match status" value="1"/>
</dbReference>
<sequence length="196" mass="22951">MKNPTERKQWVMEAAFKSFALFGYKATTMEQVAKIANVGKGTIYTFFATKEELFQSIIEQLIIEMKVVAEDLIDRKLSFFDNLHRVLYGMLQFRDKHELTIRLSHEVQEMGTPMAKEGLQQVEQAIRKFIEREIERAIAQREIKTCDPKITAYVMFKLYIAFISDWSKKHEALSKEEIARLFQLYLGEGLRLDSAR</sequence>
<dbReference type="SUPFAM" id="SSF48498">
    <property type="entry name" value="Tetracyclin repressor-like, C-terminal domain"/>
    <property type="match status" value="1"/>
</dbReference>
<comment type="caution">
    <text evidence="4">The sequence shown here is derived from an EMBL/GenBank/DDBJ whole genome shotgun (WGS) entry which is preliminary data.</text>
</comment>
<dbReference type="SUPFAM" id="SSF46689">
    <property type="entry name" value="Homeodomain-like"/>
    <property type="match status" value="1"/>
</dbReference>
<evidence type="ECO:0000313" key="5">
    <source>
        <dbReference type="Proteomes" id="UP001597497"/>
    </source>
</evidence>
<dbReference type="InterPro" id="IPR023772">
    <property type="entry name" value="DNA-bd_HTH_TetR-type_CS"/>
</dbReference>
<keyword evidence="5" id="KW-1185">Reference proteome</keyword>
<reference evidence="5" key="1">
    <citation type="journal article" date="2019" name="Int. J. Syst. Evol. Microbiol.">
        <title>The Global Catalogue of Microorganisms (GCM) 10K type strain sequencing project: providing services to taxonomists for standard genome sequencing and annotation.</title>
        <authorList>
            <consortium name="The Broad Institute Genomics Platform"/>
            <consortium name="The Broad Institute Genome Sequencing Center for Infectious Disease"/>
            <person name="Wu L."/>
            <person name="Ma J."/>
        </authorList>
    </citation>
    <scope>NUCLEOTIDE SEQUENCE [LARGE SCALE GENOMIC DNA]</scope>
    <source>
        <strain evidence="5">KCTC 33676</strain>
    </source>
</reference>
<evidence type="ECO:0000256" key="2">
    <source>
        <dbReference type="PROSITE-ProRule" id="PRU00335"/>
    </source>
</evidence>
<dbReference type="PANTHER" id="PTHR43479">
    <property type="entry name" value="ACREF/ENVCD OPERON REPRESSOR-RELATED"/>
    <property type="match status" value="1"/>
</dbReference>
<evidence type="ECO:0000313" key="4">
    <source>
        <dbReference type="EMBL" id="MFD2670879.1"/>
    </source>
</evidence>
<evidence type="ECO:0000259" key="3">
    <source>
        <dbReference type="PROSITE" id="PS50977"/>
    </source>
</evidence>
<dbReference type="PRINTS" id="PR00455">
    <property type="entry name" value="HTHTETR"/>
</dbReference>
<dbReference type="Pfam" id="PF00440">
    <property type="entry name" value="TetR_N"/>
    <property type="match status" value="1"/>
</dbReference>
<keyword evidence="1 2" id="KW-0238">DNA-binding</keyword>
<name>A0ABW5R7Z1_9BACL</name>
<gene>
    <name evidence="4" type="ORF">ACFSUC_04565</name>
</gene>
<evidence type="ECO:0000256" key="1">
    <source>
        <dbReference type="ARBA" id="ARBA00023125"/>
    </source>
</evidence>
<dbReference type="InterPro" id="IPR036271">
    <property type="entry name" value="Tet_transcr_reg_TetR-rel_C_sf"/>
</dbReference>
<dbReference type="InterPro" id="IPR001647">
    <property type="entry name" value="HTH_TetR"/>
</dbReference>
<organism evidence="4 5">
    <name type="scientific">Marinicrinis sediminis</name>
    <dbReference type="NCBI Taxonomy" id="1652465"/>
    <lineage>
        <taxon>Bacteria</taxon>
        <taxon>Bacillati</taxon>
        <taxon>Bacillota</taxon>
        <taxon>Bacilli</taxon>
        <taxon>Bacillales</taxon>
        <taxon>Paenibacillaceae</taxon>
    </lineage>
</organism>
<dbReference type="InterPro" id="IPR009057">
    <property type="entry name" value="Homeodomain-like_sf"/>
</dbReference>
<feature type="domain" description="HTH tetR-type" evidence="3">
    <location>
        <begin position="5"/>
        <end position="65"/>
    </location>
</feature>
<dbReference type="Gene3D" id="1.10.357.10">
    <property type="entry name" value="Tetracycline Repressor, domain 2"/>
    <property type="match status" value="1"/>
</dbReference>
<dbReference type="Pfam" id="PF17932">
    <property type="entry name" value="TetR_C_24"/>
    <property type="match status" value="1"/>
</dbReference>
<dbReference type="PROSITE" id="PS50977">
    <property type="entry name" value="HTH_TETR_2"/>
    <property type="match status" value="1"/>
</dbReference>
<dbReference type="InterPro" id="IPR041490">
    <property type="entry name" value="KstR2_TetR_C"/>
</dbReference>
<dbReference type="RefSeq" id="WP_379928304.1">
    <property type="nucleotide sequence ID" value="NZ_JBHUMM010000007.1"/>
</dbReference>
<feature type="DNA-binding region" description="H-T-H motif" evidence="2">
    <location>
        <begin position="28"/>
        <end position="47"/>
    </location>
</feature>
<proteinExistence type="predicted"/>
<dbReference type="PROSITE" id="PS01081">
    <property type="entry name" value="HTH_TETR_1"/>
    <property type="match status" value="1"/>
</dbReference>
<dbReference type="InterPro" id="IPR050624">
    <property type="entry name" value="HTH-type_Tx_Regulator"/>
</dbReference>
<accession>A0ABW5R7Z1</accession>
<protein>
    <submittedName>
        <fullName evidence="4">TetR/AcrR family transcriptional regulator</fullName>
    </submittedName>
</protein>